<reference evidence="1 2" key="1">
    <citation type="journal article" date="2013" name="Genome Announc.">
        <title>Draft Genome Sequence of Rhodococcus rhodnii Strain LMG5362, a Symbiont of Rhodnius prolixus (Hemiptera, Reduviidae, Triatominae), the Principle Vector of Trypanosoma cruzi.</title>
        <authorList>
            <person name="Pachebat J.A."/>
            <person name="van Keulen G."/>
            <person name="Whitten M.M."/>
            <person name="Girdwood S."/>
            <person name="Del Sol R."/>
            <person name="Dyson P.J."/>
            <person name="Facey P.D."/>
        </authorList>
    </citation>
    <scope>NUCLEOTIDE SEQUENCE [LARGE SCALE GENOMIC DNA]</scope>
    <source>
        <strain evidence="1 2">LMG 5362</strain>
    </source>
</reference>
<sequence length="38" mass="4369">MRAHFLAETGAMSALRRFDRDRRIGRAAGRPVGFRRPL</sequence>
<dbReference type="AlphaFoldDB" id="R7WJ88"/>
<proteinExistence type="predicted"/>
<dbReference type="EMBL" id="APMY01000095">
    <property type="protein sequence ID" value="EOM75341.1"/>
    <property type="molecule type" value="Genomic_DNA"/>
</dbReference>
<protein>
    <submittedName>
        <fullName evidence="1">Uncharacterized protein</fullName>
    </submittedName>
</protein>
<gene>
    <name evidence="1" type="ORF">Rrhod_3139</name>
</gene>
<evidence type="ECO:0000313" key="2">
    <source>
        <dbReference type="Proteomes" id="UP000013525"/>
    </source>
</evidence>
<evidence type="ECO:0000313" key="1">
    <source>
        <dbReference type="EMBL" id="EOM75341.1"/>
    </source>
</evidence>
<organism evidence="1 2">
    <name type="scientific">Rhodococcus rhodnii LMG 5362</name>
    <dbReference type="NCBI Taxonomy" id="1273125"/>
    <lineage>
        <taxon>Bacteria</taxon>
        <taxon>Bacillati</taxon>
        <taxon>Actinomycetota</taxon>
        <taxon>Actinomycetes</taxon>
        <taxon>Mycobacteriales</taxon>
        <taxon>Nocardiaceae</taxon>
        <taxon>Rhodococcus</taxon>
    </lineage>
</organism>
<name>R7WJ88_9NOCA</name>
<dbReference type="Proteomes" id="UP000013525">
    <property type="component" value="Unassembled WGS sequence"/>
</dbReference>
<comment type="caution">
    <text evidence="1">The sequence shown here is derived from an EMBL/GenBank/DDBJ whole genome shotgun (WGS) entry which is preliminary data.</text>
</comment>
<accession>R7WJ88</accession>
<keyword evidence="2" id="KW-1185">Reference proteome</keyword>